<name>A0A0B0NLE5_GOSAR</name>
<proteinExistence type="predicted"/>
<reference evidence="2" key="1">
    <citation type="submission" date="2014-09" db="EMBL/GenBank/DDBJ databases">
        <authorList>
            <person name="Mudge J."/>
            <person name="Ramaraj T."/>
            <person name="Lindquist I.E."/>
            <person name="Bharti A.K."/>
            <person name="Sundararajan A."/>
            <person name="Cameron C.T."/>
            <person name="Woodward J.E."/>
            <person name="May G.D."/>
            <person name="Brubaker C."/>
            <person name="Broadhvest J."/>
            <person name="Wilkins T.A."/>
        </authorList>
    </citation>
    <scope>NUCLEOTIDE SEQUENCE</scope>
    <source>
        <strain evidence="2">cv. AKA8401</strain>
    </source>
</reference>
<evidence type="ECO:0000313" key="2">
    <source>
        <dbReference type="Proteomes" id="UP000032142"/>
    </source>
</evidence>
<keyword evidence="1" id="KW-0436">Ligase</keyword>
<keyword evidence="2" id="KW-1185">Reference proteome</keyword>
<organism evidence="1 2">
    <name type="scientific">Gossypium arboreum</name>
    <name type="common">Tree cotton</name>
    <name type="synonym">Gossypium nanking</name>
    <dbReference type="NCBI Taxonomy" id="29729"/>
    <lineage>
        <taxon>Eukaryota</taxon>
        <taxon>Viridiplantae</taxon>
        <taxon>Streptophyta</taxon>
        <taxon>Embryophyta</taxon>
        <taxon>Tracheophyta</taxon>
        <taxon>Spermatophyta</taxon>
        <taxon>Magnoliopsida</taxon>
        <taxon>eudicotyledons</taxon>
        <taxon>Gunneridae</taxon>
        <taxon>Pentapetalae</taxon>
        <taxon>rosids</taxon>
        <taxon>malvids</taxon>
        <taxon>Malvales</taxon>
        <taxon>Malvaceae</taxon>
        <taxon>Malvoideae</taxon>
        <taxon>Gossypium</taxon>
    </lineage>
</organism>
<sequence>MFGTCIGFETRASERHVWDMHQPQDIQASVRHVWDMASACCVSV</sequence>
<dbReference type="EMBL" id="KN403499">
    <property type="protein sequence ID" value="KHG15333.1"/>
    <property type="molecule type" value="Genomic_DNA"/>
</dbReference>
<dbReference type="Proteomes" id="UP000032142">
    <property type="component" value="Unassembled WGS sequence"/>
</dbReference>
<evidence type="ECO:0000313" key="1">
    <source>
        <dbReference type="EMBL" id="KHG15333.1"/>
    </source>
</evidence>
<protein>
    <submittedName>
        <fullName evidence="1">Leucine--tRNA ligase</fullName>
    </submittedName>
</protein>
<gene>
    <name evidence="1" type="ORF">F383_19774</name>
</gene>
<accession>A0A0B0NLE5</accession>
<dbReference type="GO" id="GO:0016874">
    <property type="term" value="F:ligase activity"/>
    <property type="evidence" value="ECO:0007669"/>
    <property type="project" value="UniProtKB-KW"/>
</dbReference>
<dbReference type="AlphaFoldDB" id="A0A0B0NLE5"/>